<name>A0A4Q5HPC4_9BACT</name>
<dbReference type="EMBL" id="VVZA01000011">
    <property type="protein sequence ID" value="KAA5404052.1"/>
    <property type="molecule type" value="Genomic_DNA"/>
</dbReference>
<evidence type="ECO:0000313" key="2">
    <source>
        <dbReference type="EMBL" id="KAA5404052.1"/>
    </source>
</evidence>
<dbReference type="Proteomes" id="UP000441162">
    <property type="component" value="Unassembled WGS sequence"/>
</dbReference>
<accession>A0A4Q5HPC4</accession>
<sequence>MSNYDFIKAGSKVFWHDPDGGLSDGVYQVVDVPEEIEEDSIILIASDYSEAEVFAAELSPL</sequence>
<evidence type="ECO:0000313" key="3">
    <source>
        <dbReference type="Proteomes" id="UP000441162"/>
    </source>
</evidence>
<gene>
    <name evidence="2" type="ORF">F2Y51_13400</name>
    <name evidence="1" type="ORF">F2Y58_14335</name>
</gene>
<organism evidence="1 4">
    <name type="scientific">Phocaeicola dorei</name>
    <dbReference type="NCBI Taxonomy" id="357276"/>
    <lineage>
        <taxon>Bacteria</taxon>
        <taxon>Pseudomonadati</taxon>
        <taxon>Bacteroidota</taxon>
        <taxon>Bacteroidia</taxon>
        <taxon>Bacteroidales</taxon>
        <taxon>Bacteroidaceae</taxon>
        <taxon>Phocaeicola</taxon>
    </lineage>
</organism>
<dbReference type="EMBL" id="VVYY01000012">
    <property type="protein sequence ID" value="KAA5396691.1"/>
    <property type="molecule type" value="Genomic_DNA"/>
</dbReference>
<protein>
    <submittedName>
        <fullName evidence="1">Uncharacterized protein</fullName>
    </submittedName>
</protein>
<comment type="caution">
    <text evidence="1">The sequence shown here is derived from an EMBL/GenBank/DDBJ whole genome shotgun (WGS) entry which is preliminary data.</text>
</comment>
<reference evidence="3 4" key="1">
    <citation type="journal article" date="2019" name="Nat. Med.">
        <title>A library of human gut bacterial isolates paired with longitudinal multiomics data enables mechanistic microbiome research.</title>
        <authorList>
            <person name="Poyet M."/>
            <person name="Groussin M."/>
            <person name="Gibbons S.M."/>
            <person name="Avila-Pacheco J."/>
            <person name="Jiang X."/>
            <person name="Kearney S.M."/>
            <person name="Perrotta A.R."/>
            <person name="Berdy B."/>
            <person name="Zhao S."/>
            <person name="Lieberman T.D."/>
            <person name="Swanson P.K."/>
            <person name="Smith M."/>
            <person name="Roesemann S."/>
            <person name="Alexander J.E."/>
            <person name="Rich S.A."/>
            <person name="Livny J."/>
            <person name="Vlamakis H."/>
            <person name="Clish C."/>
            <person name="Bullock K."/>
            <person name="Deik A."/>
            <person name="Scott J."/>
            <person name="Pierce K.A."/>
            <person name="Xavier R.J."/>
            <person name="Alm E.J."/>
        </authorList>
    </citation>
    <scope>NUCLEOTIDE SEQUENCE [LARGE SCALE GENOMIC DNA]</scope>
    <source>
        <strain evidence="1 4">BIOML-A1</strain>
        <strain evidence="2 3">BIOML-A4</strain>
    </source>
</reference>
<evidence type="ECO:0000313" key="4">
    <source>
        <dbReference type="Proteomes" id="UP000481616"/>
    </source>
</evidence>
<dbReference type="Proteomes" id="UP000481616">
    <property type="component" value="Unassembled WGS sequence"/>
</dbReference>
<evidence type="ECO:0000313" key="1">
    <source>
        <dbReference type="EMBL" id="KAA5396691.1"/>
    </source>
</evidence>
<proteinExistence type="predicted"/>
<dbReference type="AlphaFoldDB" id="A0A4Q5HPC4"/>